<evidence type="ECO:0000259" key="2">
    <source>
        <dbReference type="Pfam" id="PF03372"/>
    </source>
</evidence>
<accession>A0A183TIZ3</accession>
<dbReference type="PANTHER" id="PTHR23227">
    <property type="entry name" value="BUCENTAUR RELATED"/>
    <property type="match status" value="1"/>
</dbReference>
<name>A0A183TIZ3_SCHSO</name>
<sequence>MALVARELANYKLDIAALSETQFSEQGQLEEVGAGYTFFWSGRPKAEQCDAGVAFAIRNDIVGRLPCLPQGINDRLMNLRLPLRGDKFATIISAYAPPMTNSDAAKDKFYEDLHALLTNVPKVDNLIVFGDFNARVGTGHAAWQGVLGPHGFGGCNDNDLLLLRTCAEHRLLLTNTFRLPALAAAGLCSRPEARSTRHAGNQGDPRCRCLDRSPPRHLPDQAPTATPTKAKR</sequence>
<dbReference type="Proteomes" id="UP000275846">
    <property type="component" value="Unassembled WGS sequence"/>
</dbReference>
<proteinExistence type="predicted"/>
<feature type="compositionally biased region" description="Basic and acidic residues" evidence="1">
    <location>
        <begin position="205"/>
        <end position="219"/>
    </location>
</feature>
<evidence type="ECO:0000256" key="1">
    <source>
        <dbReference type="SAM" id="MobiDB-lite"/>
    </source>
</evidence>
<dbReference type="STRING" id="70667.A0A183TIZ3"/>
<dbReference type="Gene3D" id="3.60.10.10">
    <property type="entry name" value="Endonuclease/exonuclease/phosphatase"/>
    <property type="match status" value="1"/>
</dbReference>
<keyword evidence="4" id="KW-1185">Reference proteome</keyword>
<dbReference type="OrthoDB" id="410381at2759"/>
<feature type="domain" description="Endonuclease/exonuclease/phosphatase" evidence="2">
    <location>
        <begin position="2"/>
        <end position="135"/>
    </location>
</feature>
<reference evidence="3 4" key="2">
    <citation type="submission" date="2018-11" db="EMBL/GenBank/DDBJ databases">
        <authorList>
            <consortium name="Pathogen Informatics"/>
        </authorList>
    </citation>
    <scope>NUCLEOTIDE SEQUENCE [LARGE SCALE GENOMIC DNA]</scope>
    <source>
        <strain evidence="3 4">NST_G2</strain>
    </source>
</reference>
<dbReference type="Pfam" id="PF03372">
    <property type="entry name" value="Exo_endo_phos"/>
    <property type="match status" value="1"/>
</dbReference>
<dbReference type="EMBL" id="UYSU01041082">
    <property type="protein sequence ID" value="VDM02827.1"/>
    <property type="molecule type" value="Genomic_DNA"/>
</dbReference>
<dbReference type="SUPFAM" id="SSF56219">
    <property type="entry name" value="DNase I-like"/>
    <property type="match status" value="1"/>
</dbReference>
<dbReference type="AlphaFoldDB" id="A0A183TIZ3"/>
<protein>
    <submittedName>
        <fullName evidence="5">Endo/exonuclease/phosphatase domain-containing protein</fullName>
    </submittedName>
</protein>
<feature type="region of interest" description="Disordered" evidence="1">
    <location>
        <begin position="192"/>
        <end position="232"/>
    </location>
</feature>
<dbReference type="InterPro" id="IPR027124">
    <property type="entry name" value="Swc5/CFDP1/2"/>
</dbReference>
<reference evidence="5" key="1">
    <citation type="submission" date="2016-06" db="UniProtKB">
        <authorList>
            <consortium name="WormBaseParasite"/>
        </authorList>
    </citation>
    <scope>IDENTIFICATION</scope>
</reference>
<evidence type="ECO:0000313" key="3">
    <source>
        <dbReference type="EMBL" id="VDM02827.1"/>
    </source>
</evidence>
<evidence type="ECO:0000313" key="5">
    <source>
        <dbReference type="WBParaSite" id="SSLN_0001706501-mRNA-1"/>
    </source>
</evidence>
<dbReference type="PANTHER" id="PTHR23227:SF84">
    <property type="entry name" value="ENDONUCLEASE_EXONUCLEASE_PHOSPHATASE DOMAIN-CONTAINING PROTEIN"/>
    <property type="match status" value="1"/>
</dbReference>
<feature type="compositionally biased region" description="Polar residues" evidence="1">
    <location>
        <begin position="223"/>
        <end position="232"/>
    </location>
</feature>
<dbReference type="InterPro" id="IPR036691">
    <property type="entry name" value="Endo/exonu/phosph_ase_sf"/>
</dbReference>
<organism evidence="5">
    <name type="scientific">Schistocephalus solidus</name>
    <name type="common">Tapeworm</name>
    <dbReference type="NCBI Taxonomy" id="70667"/>
    <lineage>
        <taxon>Eukaryota</taxon>
        <taxon>Metazoa</taxon>
        <taxon>Spiralia</taxon>
        <taxon>Lophotrochozoa</taxon>
        <taxon>Platyhelminthes</taxon>
        <taxon>Cestoda</taxon>
        <taxon>Eucestoda</taxon>
        <taxon>Diphyllobothriidea</taxon>
        <taxon>Diphyllobothriidae</taxon>
        <taxon>Schistocephalus</taxon>
    </lineage>
</organism>
<gene>
    <name evidence="3" type="ORF">SSLN_LOCUS16441</name>
</gene>
<dbReference type="WBParaSite" id="SSLN_0001706501-mRNA-1">
    <property type="protein sequence ID" value="SSLN_0001706501-mRNA-1"/>
    <property type="gene ID" value="SSLN_0001706501"/>
</dbReference>
<dbReference type="InterPro" id="IPR005135">
    <property type="entry name" value="Endo/exonuclease/phosphatase"/>
</dbReference>
<dbReference type="GO" id="GO:0003824">
    <property type="term" value="F:catalytic activity"/>
    <property type="evidence" value="ECO:0007669"/>
    <property type="project" value="InterPro"/>
</dbReference>
<evidence type="ECO:0000313" key="4">
    <source>
        <dbReference type="Proteomes" id="UP000275846"/>
    </source>
</evidence>